<dbReference type="EMBL" id="PVWO01000226">
    <property type="protein sequence ID" value="PSB54880.1"/>
    <property type="molecule type" value="Genomic_DNA"/>
</dbReference>
<proteinExistence type="predicted"/>
<dbReference type="Proteomes" id="UP000238937">
    <property type="component" value="Unassembled WGS sequence"/>
</dbReference>
<dbReference type="OrthoDB" id="452374at2"/>
<gene>
    <name evidence="2" type="ORF">C7B77_16820</name>
</gene>
<reference evidence="2 3" key="1">
    <citation type="submission" date="2018-03" db="EMBL/GenBank/DDBJ databases">
        <title>The ancient ancestry and fast evolution of plastids.</title>
        <authorList>
            <person name="Moore K.R."/>
            <person name="Magnabosco C."/>
            <person name="Momper L."/>
            <person name="Gold D.A."/>
            <person name="Bosak T."/>
            <person name="Fournier G.P."/>
        </authorList>
    </citation>
    <scope>NUCLEOTIDE SEQUENCE [LARGE SCALE GENOMIC DNA]</scope>
    <source>
        <strain evidence="2 3">CCALA 037</strain>
    </source>
</reference>
<dbReference type="AlphaFoldDB" id="A0A2T1GC08"/>
<sequence>MFESVEVKETAFRIDGVFIPPTPAGIIYFCEVQFQKDELLYERIVSEIGIYAYRNRSQFFDWQAVVIYPSRNIEQSRQEIVREMLASGRITRVYLDELGEIEELPIGLGLMVLTTLEGDEATAQARRLIGQARGSQDIIGLLSTIIVYKFSNLTREEVDVMLGIELQQTRVYQDARAEGEASGLERGRTQEGRAIVLKQLTRKLGEIAPEIRSKVNSLTLDRLESLGEDLLDFTQMTDLIDWLEDERSDKRN</sequence>
<dbReference type="InterPro" id="IPR010106">
    <property type="entry name" value="RpnA"/>
</dbReference>
<dbReference type="Pfam" id="PF14261">
    <property type="entry name" value="DUF4351"/>
    <property type="match status" value="1"/>
</dbReference>
<feature type="domain" description="DUF4351" evidence="1">
    <location>
        <begin position="185"/>
        <end position="243"/>
    </location>
</feature>
<dbReference type="PANTHER" id="PTHR35586:SF2">
    <property type="entry name" value="SLL1542 PROTEIN"/>
    <property type="match status" value="1"/>
</dbReference>
<dbReference type="InterPro" id="IPR022573">
    <property type="entry name" value="DUF2887"/>
</dbReference>
<keyword evidence="3" id="KW-1185">Reference proteome</keyword>
<dbReference type="RefSeq" id="WP_106307213.1">
    <property type="nucleotide sequence ID" value="NZ_PVWO01000226.1"/>
</dbReference>
<protein>
    <recommendedName>
        <fullName evidence="1">DUF4351 domain-containing protein</fullName>
    </recommendedName>
</protein>
<name>A0A2T1GC08_9CYAN</name>
<dbReference type="InterPro" id="IPR025587">
    <property type="entry name" value="DUF4351"/>
</dbReference>
<evidence type="ECO:0000313" key="3">
    <source>
        <dbReference type="Proteomes" id="UP000238937"/>
    </source>
</evidence>
<dbReference type="NCBIfam" id="TIGR01784">
    <property type="entry name" value="T_den_put_tspse"/>
    <property type="match status" value="1"/>
</dbReference>
<comment type="caution">
    <text evidence="2">The sequence shown here is derived from an EMBL/GenBank/DDBJ whole genome shotgun (WGS) entry which is preliminary data.</text>
</comment>
<dbReference type="Pfam" id="PF11103">
    <property type="entry name" value="DUF2887"/>
    <property type="match status" value="1"/>
</dbReference>
<dbReference type="PANTHER" id="PTHR35586">
    <property type="entry name" value="SLL1691 PROTEIN"/>
    <property type="match status" value="1"/>
</dbReference>
<accession>A0A2T1GC08</accession>
<evidence type="ECO:0000259" key="1">
    <source>
        <dbReference type="Pfam" id="PF14261"/>
    </source>
</evidence>
<organism evidence="2 3">
    <name type="scientific">Chamaesiphon polymorphus CCALA 037</name>
    <dbReference type="NCBI Taxonomy" id="2107692"/>
    <lineage>
        <taxon>Bacteria</taxon>
        <taxon>Bacillati</taxon>
        <taxon>Cyanobacteriota</taxon>
        <taxon>Cyanophyceae</taxon>
        <taxon>Gomontiellales</taxon>
        <taxon>Chamaesiphonaceae</taxon>
        <taxon>Chamaesiphon</taxon>
    </lineage>
</organism>
<evidence type="ECO:0000313" key="2">
    <source>
        <dbReference type="EMBL" id="PSB54880.1"/>
    </source>
</evidence>